<evidence type="ECO:0000313" key="13">
    <source>
        <dbReference type="Proteomes" id="UP001627284"/>
    </source>
</evidence>
<dbReference type="InterPro" id="IPR058546">
    <property type="entry name" value="RPS4B/Roq1-like_LRR"/>
</dbReference>
<comment type="caution">
    <text evidence="12">The sequence shown here is derived from an EMBL/GenBank/DDBJ whole genome shotgun (WGS) entry which is preliminary data.</text>
</comment>
<keyword evidence="4" id="KW-0677">Repeat</keyword>
<keyword evidence="3" id="KW-0433">Leucine-rich repeat</keyword>
<dbReference type="GO" id="GO:0016020">
    <property type="term" value="C:membrane"/>
    <property type="evidence" value="ECO:0007669"/>
    <property type="project" value="UniProtKB-SubCell"/>
</dbReference>
<comment type="subcellular location">
    <subcellularLocation>
        <location evidence="1">Membrane</location>
        <topology evidence="1">Peripheral membrane protein</topology>
    </subcellularLocation>
</comment>
<evidence type="ECO:0000256" key="4">
    <source>
        <dbReference type="ARBA" id="ARBA00022737"/>
    </source>
</evidence>
<evidence type="ECO:0000256" key="10">
    <source>
        <dbReference type="ARBA" id="ARBA00047304"/>
    </source>
</evidence>
<accession>A0ABD2TE01</accession>
<dbReference type="Pfam" id="PF23286">
    <property type="entry name" value="LRR_13"/>
    <property type="match status" value="1"/>
</dbReference>
<dbReference type="InterPro" id="IPR032675">
    <property type="entry name" value="LRR_dom_sf"/>
</dbReference>
<keyword evidence="7" id="KW-0520">NAD</keyword>
<keyword evidence="13" id="KW-1185">Reference proteome</keyword>
<feature type="domain" description="TIR" evidence="11">
    <location>
        <begin position="1"/>
        <end position="90"/>
    </location>
</feature>
<gene>
    <name evidence="12" type="ORF">AABB24_018527</name>
</gene>
<dbReference type="InterPro" id="IPR027417">
    <property type="entry name" value="P-loop_NTPase"/>
</dbReference>
<evidence type="ECO:0000256" key="6">
    <source>
        <dbReference type="ARBA" id="ARBA00022821"/>
    </source>
</evidence>
<dbReference type="SUPFAM" id="SSF52058">
    <property type="entry name" value="L domain-like"/>
    <property type="match status" value="1"/>
</dbReference>
<dbReference type="EC" id="3.2.2.6" evidence="2"/>
<dbReference type="Proteomes" id="UP001627284">
    <property type="component" value="Unassembled WGS sequence"/>
</dbReference>
<dbReference type="InterPro" id="IPR044974">
    <property type="entry name" value="Disease_R_plants"/>
</dbReference>
<organism evidence="12 13">
    <name type="scientific">Solanum stoloniferum</name>
    <dbReference type="NCBI Taxonomy" id="62892"/>
    <lineage>
        <taxon>Eukaryota</taxon>
        <taxon>Viridiplantae</taxon>
        <taxon>Streptophyta</taxon>
        <taxon>Embryophyta</taxon>
        <taxon>Tracheophyta</taxon>
        <taxon>Spermatophyta</taxon>
        <taxon>Magnoliopsida</taxon>
        <taxon>eudicotyledons</taxon>
        <taxon>Gunneridae</taxon>
        <taxon>Pentapetalae</taxon>
        <taxon>asterids</taxon>
        <taxon>lamiids</taxon>
        <taxon>Solanales</taxon>
        <taxon>Solanaceae</taxon>
        <taxon>Solanoideae</taxon>
        <taxon>Solaneae</taxon>
        <taxon>Solanum</taxon>
    </lineage>
</organism>
<evidence type="ECO:0000256" key="3">
    <source>
        <dbReference type="ARBA" id="ARBA00022614"/>
    </source>
</evidence>
<dbReference type="Gene3D" id="3.80.10.10">
    <property type="entry name" value="Ribonuclease Inhibitor"/>
    <property type="match status" value="2"/>
</dbReference>
<dbReference type="EMBL" id="JBJKTR010000011">
    <property type="protein sequence ID" value="KAL3353891.1"/>
    <property type="molecule type" value="Genomic_DNA"/>
</dbReference>
<dbReference type="PROSITE" id="PS50104">
    <property type="entry name" value="TIR"/>
    <property type="match status" value="1"/>
</dbReference>
<evidence type="ECO:0000313" key="12">
    <source>
        <dbReference type="EMBL" id="KAL3353891.1"/>
    </source>
</evidence>
<keyword evidence="9" id="KW-0472">Membrane</keyword>
<dbReference type="SUPFAM" id="SSF52200">
    <property type="entry name" value="Toll/Interleukin receptor TIR domain"/>
    <property type="match status" value="1"/>
</dbReference>
<keyword evidence="6" id="KW-0611">Plant defense</keyword>
<dbReference type="InterPro" id="IPR058192">
    <property type="entry name" value="WHD_ROQ1-like"/>
</dbReference>
<dbReference type="GO" id="GO:0005524">
    <property type="term" value="F:ATP binding"/>
    <property type="evidence" value="ECO:0007669"/>
    <property type="project" value="UniProtKB-KW"/>
</dbReference>
<evidence type="ECO:0000256" key="2">
    <source>
        <dbReference type="ARBA" id="ARBA00011982"/>
    </source>
</evidence>
<dbReference type="InterPro" id="IPR000157">
    <property type="entry name" value="TIR_dom"/>
</dbReference>
<sequence length="1092" mass="124755">MECQLELGQVVVPIFYDITPSEVRYQRNSFAKAFSRYEEDFKGDTNKVHNWRKALKEAADLSGHDLHGATYNGDESICIQHIVKDISNKLSRKSMISGTLVGAESQIQAVLSLLMMECEDVRFIGILGMGGIGKTTIARAIFDSISHQFEGACFVVNVKENQAKLGLLSLQKTLVSEVLTVESVNIADEYGGIDMIRKRLGSKKVLVVLDDVDHQDQLDGLAGHRNWFGGGSRIIITARDKHLFRDCDGTYSVGLLAEAEAIQLFSWHAFRKTSPNSDFQQLSQWVAQYAGGLPLALKVIGSFLCGRSMKQWRDALDTLKGIPEDEIISKLKISCDGLEDAHKQVFLDLACSLIPGPAYIRKLYPEIIIAVLIEKSLLFESSFERIAMHDLIREMGRRVALQQYPRKRIWLHEDIADVLTENTGVEAVEGILIPLKSDAEEDTIHLSNEVFRHMKRLRVFIKPYHMNFMHLCAHEPINFLPNSLCWFDWSYYPSASLPKDFKPPKLVGLIMRCSYVVNLWKESKRLNRLTLLDLSDSQKLIQISDLSGCPNLEKLFLSRCTQLVEVHQSVGALKNLMSLVVEGCEKLERLPTKLQSESLEILNFSGCRSLIKVPEVQQNVNRLSEFKKTYFRVSTSSFEHGNSLSYIDMCDCIHIEILPTSICRLKNLKFLYLIQCSKLKTLPENIGDLENIEGLDATGTAIWHTPNSFISLRKLKFLSFRKVPRTFHVHDLCSWGTCSAQLDLNFQLPSVLSFFCRLERLDLSACNLFDGSVPEDLGCLASLLELNLSRNSFTYLPKSIVLLKHLRYLDITYCENLKELPELPLSIMKLFADDRFALQSIQKLPTMYKELYMVSFANWKMQEMWYASRRESSVLQVGNCQKEDMNAMLQKILFSFLSMMQLKSGFDNEFQGGKFSILFPRSSPSDEVLWWFNYRQTHSRTISIKLKKHWFNDKFMGFAMYCGLPFQLPKLSRARHSAFSLCLGFGIKTKLVPEQASLDRPTLEDIIYLEVSNAVSSDRHDCFVFLQFDKTKVYFKGKGKELFSVNSPNDYCRFEASLDSRISASWGIRPLYADDIEVMRLKWKSQLMKQDS</sequence>
<dbReference type="InterPro" id="IPR035897">
    <property type="entry name" value="Toll_tir_struct_dom_sf"/>
</dbReference>
<dbReference type="InterPro" id="IPR045344">
    <property type="entry name" value="C-JID"/>
</dbReference>
<name>A0ABD2TE01_9SOLN</name>
<dbReference type="Pfam" id="PF00931">
    <property type="entry name" value="NB-ARC"/>
    <property type="match status" value="1"/>
</dbReference>
<dbReference type="GO" id="GO:0061809">
    <property type="term" value="F:NAD+ nucleosidase activity, cyclic ADP-ribose generating"/>
    <property type="evidence" value="ECO:0007669"/>
    <property type="project" value="UniProtKB-EC"/>
</dbReference>
<dbReference type="InterPro" id="IPR042197">
    <property type="entry name" value="Apaf_helical"/>
</dbReference>
<dbReference type="Gene3D" id="3.40.50.300">
    <property type="entry name" value="P-loop containing nucleotide triphosphate hydrolases"/>
    <property type="match status" value="1"/>
</dbReference>
<evidence type="ECO:0000256" key="5">
    <source>
        <dbReference type="ARBA" id="ARBA00022801"/>
    </source>
</evidence>
<dbReference type="Pfam" id="PF20160">
    <property type="entry name" value="C-JID"/>
    <property type="match status" value="1"/>
</dbReference>
<dbReference type="PRINTS" id="PR00364">
    <property type="entry name" value="DISEASERSIST"/>
</dbReference>
<proteinExistence type="predicted"/>
<evidence type="ECO:0000256" key="7">
    <source>
        <dbReference type="ARBA" id="ARBA00023027"/>
    </source>
</evidence>
<evidence type="ECO:0000256" key="8">
    <source>
        <dbReference type="ARBA" id="ARBA00023054"/>
    </source>
</evidence>
<dbReference type="Pfam" id="PF23282">
    <property type="entry name" value="WHD_ROQ1"/>
    <property type="match status" value="1"/>
</dbReference>
<dbReference type="GO" id="GO:0006950">
    <property type="term" value="P:response to stress"/>
    <property type="evidence" value="ECO:0007669"/>
    <property type="project" value="UniProtKB-ARBA"/>
</dbReference>
<dbReference type="InterPro" id="IPR002182">
    <property type="entry name" value="NB-ARC"/>
</dbReference>
<keyword evidence="8" id="KW-0175">Coiled coil</keyword>
<dbReference type="SUPFAM" id="SSF52540">
    <property type="entry name" value="P-loop containing nucleoside triphosphate hydrolases"/>
    <property type="match status" value="1"/>
</dbReference>
<protein>
    <recommendedName>
        <fullName evidence="2">ADP-ribosyl cyclase/cyclic ADP-ribose hydrolase</fullName>
        <ecNumber evidence="2">3.2.2.6</ecNumber>
    </recommendedName>
</protein>
<evidence type="ECO:0000256" key="1">
    <source>
        <dbReference type="ARBA" id="ARBA00004170"/>
    </source>
</evidence>
<evidence type="ECO:0000256" key="9">
    <source>
        <dbReference type="ARBA" id="ARBA00023136"/>
    </source>
</evidence>
<comment type="catalytic activity">
    <reaction evidence="10">
        <text>NAD(+) + H2O = ADP-D-ribose + nicotinamide + H(+)</text>
        <dbReference type="Rhea" id="RHEA:16301"/>
        <dbReference type="ChEBI" id="CHEBI:15377"/>
        <dbReference type="ChEBI" id="CHEBI:15378"/>
        <dbReference type="ChEBI" id="CHEBI:17154"/>
        <dbReference type="ChEBI" id="CHEBI:57540"/>
        <dbReference type="ChEBI" id="CHEBI:57967"/>
        <dbReference type="EC" id="3.2.2.6"/>
    </reaction>
    <physiologicalReaction direction="left-to-right" evidence="10">
        <dbReference type="Rhea" id="RHEA:16302"/>
    </physiologicalReaction>
</comment>
<dbReference type="Gene3D" id="3.40.50.10140">
    <property type="entry name" value="Toll/interleukin-1 receptor homology (TIR) domain"/>
    <property type="match status" value="1"/>
</dbReference>
<dbReference type="Pfam" id="PF01582">
    <property type="entry name" value="TIR"/>
    <property type="match status" value="1"/>
</dbReference>
<reference evidence="12 13" key="1">
    <citation type="submission" date="2024-05" db="EMBL/GenBank/DDBJ databases">
        <title>De novo assembly of an allotetraploid wild potato.</title>
        <authorList>
            <person name="Hosaka A.J."/>
        </authorList>
    </citation>
    <scope>NUCLEOTIDE SEQUENCE [LARGE SCALE GENOMIC DNA]</scope>
    <source>
        <tissue evidence="12">Young leaves</tissue>
    </source>
</reference>
<dbReference type="AlphaFoldDB" id="A0ABD2TE01"/>
<keyword evidence="5" id="KW-0378">Hydrolase</keyword>
<dbReference type="Gene3D" id="1.10.8.430">
    <property type="entry name" value="Helical domain of apoptotic protease-activating factors"/>
    <property type="match status" value="1"/>
</dbReference>
<dbReference type="PANTHER" id="PTHR11017">
    <property type="entry name" value="LEUCINE-RICH REPEAT-CONTAINING PROTEIN"/>
    <property type="match status" value="1"/>
</dbReference>
<evidence type="ECO:0000259" key="11">
    <source>
        <dbReference type="PROSITE" id="PS50104"/>
    </source>
</evidence>
<dbReference type="PANTHER" id="PTHR11017:SF567">
    <property type="entry name" value="ADP-RIBOSYL CYCLASE_CYCLIC ADP-RIBOSE HYDROLASE"/>
    <property type="match status" value="1"/>
</dbReference>